<dbReference type="Proteomes" id="UP001442364">
    <property type="component" value="Unassembled WGS sequence"/>
</dbReference>
<feature type="modified residue" description="4-aspartylphosphate" evidence="7">
    <location>
        <position position="57"/>
    </location>
</feature>
<dbReference type="PANTHER" id="PTHR37299:SF3">
    <property type="entry name" value="STAGE 0 SPORULATION PROTEIN A HOMOLOG"/>
    <property type="match status" value="1"/>
</dbReference>
<dbReference type="InterPro" id="IPR001789">
    <property type="entry name" value="Sig_transdc_resp-reg_receiver"/>
</dbReference>
<dbReference type="EMBL" id="JBBMER010000009">
    <property type="protein sequence ID" value="MEQ2380518.1"/>
    <property type="molecule type" value="Genomic_DNA"/>
</dbReference>
<evidence type="ECO:0000256" key="7">
    <source>
        <dbReference type="PROSITE-ProRule" id="PRU00169"/>
    </source>
</evidence>
<evidence type="ECO:0000313" key="9">
    <source>
        <dbReference type="EMBL" id="MEQ2380518.1"/>
    </source>
</evidence>
<dbReference type="RefSeq" id="WP_022502447.1">
    <property type="nucleotide sequence ID" value="NZ_DAWCMB010000149.1"/>
</dbReference>
<comment type="function">
    <text evidence="6">Required for high-level post-exponential phase expression of a series of secreted proteins.</text>
</comment>
<accession>A0ABV1BXQ8</accession>
<dbReference type="Pfam" id="PF04397">
    <property type="entry name" value="LytTR"/>
    <property type="match status" value="1"/>
</dbReference>
<evidence type="ECO:0000256" key="2">
    <source>
        <dbReference type="ARBA" id="ARBA00022490"/>
    </source>
</evidence>
<gene>
    <name evidence="9" type="ORF">WMO14_11665</name>
</gene>
<dbReference type="InterPro" id="IPR046947">
    <property type="entry name" value="LytR-like"/>
</dbReference>
<dbReference type="GO" id="GO:0003677">
    <property type="term" value="F:DNA binding"/>
    <property type="evidence" value="ECO:0007669"/>
    <property type="project" value="UniProtKB-KW"/>
</dbReference>
<keyword evidence="3" id="KW-0902">Two-component regulatory system</keyword>
<dbReference type="InterPro" id="IPR011006">
    <property type="entry name" value="CheY-like_superfamily"/>
</dbReference>
<sequence length="247" mass="28984">MRIAICEDDKIQAGTLEHLLDDRLRETECEAEVDVYFGVDDIKRELNNKHYDAYFLDIELGADNGVELAKNIKQSDINSIVVFTTSHTDYMAEAFDVHAFNYIVKPVTMQKVDKIVTQLEEVINSRDDKLIFRCNRELVSTYYDDIVYMESSKRIINLITTNMEYQFYGKINDVYNELPELIFGKTRSGCIVNYRYVSRVDKSNVWCRRGVDGKEIRLDLGRGRYNDFMTDYTSYITSERGKSRRLW</sequence>
<dbReference type="SUPFAM" id="SSF52172">
    <property type="entry name" value="CheY-like"/>
    <property type="match status" value="1"/>
</dbReference>
<evidence type="ECO:0000259" key="8">
    <source>
        <dbReference type="PROSITE" id="PS50110"/>
    </source>
</evidence>
<keyword evidence="4" id="KW-0010">Activator</keyword>
<organism evidence="9 10">
    <name type="scientific">[Lactobacillus] rogosae</name>
    <dbReference type="NCBI Taxonomy" id="706562"/>
    <lineage>
        <taxon>Bacteria</taxon>
        <taxon>Bacillati</taxon>
        <taxon>Bacillota</taxon>
        <taxon>Clostridia</taxon>
        <taxon>Lachnospirales</taxon>
        <taxon>Lachnospiraceae</taxon>
        <taxon>Lachnospira</taxon>
    </lineage>
</organism>
<proteinExistence type="predicted"/>
<evidence type="ECO:0000256" key="1">
    <source>
        <dbReference type="ARBA" id="ARBA00018672"/>
    </source>
</evidence>
<comment type="caution">
    <text evidence="9">The sequence shown here is derived from an EMBL/GenBank/DDBJ whole genome shotgun (WGS) entry which is preliminary data.</text>
</comment>
<dbReference type="PROSITE" id="PS50110">
    <property type="entry name" value="RESPONSE_REGULATORY"/>
    <property type="match status" value="1"/>
</dbReference>
<dbReference type="Gene3D" id="2.40.50.1020">
    <property type="entry name" value="LytTr DNA-binding domain"/>
    <property type="match status" value="1"/>
</dbReference>
<name>A0ABV1BXQ8_9FIRM</name>
<evidence type="ECO:0000256" key="6">
    <source>
        <dbReference type="ARBA" id="ARBA00037164"/>
    </source>
</evidence>
<keyword evidence="9" id="KW-0238">DNA-binding</keyword>
<feature type="domain" description="Response regulatory" evidence="8">
    <location>
        <begin position="2"/>
        <end position="120"/>
    </location>
</feature>
<evidence type="ECO:0000256" key="4">
    <source>
        <dbReference type="ARBA" id="ARBA00023159"/>
    </source>
</evidence>
<evidence type="ECO:0000256" key="5">
    <source>
        <dbReference type="ARBA" id="ARBA00024867"/>
    </source>
</evidence>
<reference evidence="9 10" key="1">
    <citation type="submission" date="2024-03" db="EMBL/GenBank/DDBJ databases">
        <title>Human intestinal bacterial collection.</title>
        <authorList>
            <person name="Pauvert C."/>
            <person name="Hitch T.C.A."/>
            <person name="Clavel T."/>
        </authorList>
    </citation>
    <scope>NUCLEOTIDE SEQUENCE [LARGE SCALE GENOMIC DNA]</scope>
    <source>
        <strain evidence="9 10">CLA-AA-H255</strain>
    </source>
</reference>
<dbReference type="PANTHER" id="PTHR37299">
    <property type="entry name" value="TRANSCRIPTIONAL REGULATOR-RELATED"/>
    <property type="match status" value="1"/>
</dbReference>
<dbReference type="InterPro" id="IPR007492">
    <property type="entry name" value="LytTR_DNA-bd_dom"/>
</dbReference>
<dbReference type="Gene3D" id="3.40.50.2300">
    <property type="match status" value="1"/>
</dbReference>
<comment type="function">
    <text evidence="5">May play the central regulatory role in sporulation. It may be an element of the effector pathway responsible for the activation of sporulation genes in response to nutritional stress. Spo0A may act in concert with spo0H (a sigma factor) to control the expression of some genes that are critical to the sporulation process.</text>
</comment>
<keyword evidence="10" id="KW-1185">Reference proteome</keyword>
<dbReference type="SMART" id="SM00448">
    <property type="entry name" value="REC"/>
    <property type="match status" value="1"/>
</dbReference>
<evidence type="ECO:0000313" key="10">
    <source>
        <dbReference type="Proteomes" id="UP001442364"/>
    </source>
</evidence>
<dbReference type="Pfam" id="PF00072">
    <property type="entry name" value="Response_reg"/>
    <property type="match status" value="1"/>
</dbReference>
<protein>
    <recommendedName>
        <fullName evidence="1">Stage 0 sporulation protein A homolog</fullName>
    </recommendedName>
</protein>
<keyword evidence="2" id="KW-0963">Cytoplasm</keyword>
<evidence type="ECO:0000256" key="3">
    <source>
        <dbReference type="ARBA" id="ARBA00023012"/>
    </source>
</evidence>
<keyword evidence="7" id="KW-0597">Phosphoprotein</keyword>
<dbReference type="SMART" id="SM00850">
    <property type="entry name" value="LytTR"/>
    <property type="match status" value="1"/>
</dbReference>